<proteinExistence type="inferred from homology"/>
<dbReference type="GO" id="GO:0016020">
    <property type="term" value="C:membrane"/>
    <property type="evidence" value="ECO:0007669"/>
    <property type="project" value="InterPro"/>
</dbReference>
<dbReference type="GO" id="GO:0015276">
    <property type="term" value="F:ligand-gated monoatomic ion channel activity"/>
    <property type="evidence" value="ECO:0007669"/>
    <property type="project" value="InterPro"/>
</dbReference>
<feature type="domain" description="Ionotropic glutamate receptor C-terminal" evidence="7">
    <location>
        <begin position="26"/>
        <end position="248"/>
    </location>
</feature>
<dbReference type="InterPro" id="IPR001320">
    <property type="entry name" value="Iontro_rcpt_C"/>
</dbReference>
<feature type="signal peptide" evidence="5">
    <location>
        <begin position="1"/>
        <end position="23"/>
    </location>
</feature>
<evidence type="ECO:0000259" key="6">
    <source>
        <dbReference type="SMART" id="SM00062"/>
    </source>
</evidence>
<dbReference type="PANTHER" id="PTHR35936:SF17">
    <property type="entry name" value="ARGININE-BINDING EXTRACELLULAR PROTEIN ARTP"/>
    <property type="match status" value="1"/>
</dbReference>
<dbReference type="AlphaFoldDB" id="A0A388SCX2"/>
<feature type="domain" description="Solute-binding protein family 3/N-terminal" evidence="6">
    <location>
        <begin position="26"/>
        <end position="249"/>
    </location>
</feature>
<dbReference type="OrthoDB" id="368476at2"/>
<accession>A0A401LMC4</accession>
<protein>
    <submittedName>
        <fullName evidence="8">Basic amino acid ABC transporter substrate-binding protein</fullName>
    </submittedName>
</protein>
<feature type="chain" id="PRO_5030071255" evidence="5">
    <location>
        <begin position="24"/>
        <end position="257"/>
    </location>
</feature>
<evidence type="ECO:0000259" key="7">
    <source>
        <dbReference type="SMART" id="SM00079"/>
    </source>
</evidence>
<evidence type="ECO:0000256" key="4">
    <source>
        <dbReference type="RuleBase" id="RU003744"/>
    </source>
</evidence>
<dbReference type="PROSITE" id="PS01039">
    <property type="entry name" value="SBP_BACTERIAL_3"/>
    <property type="match status" value="1"/>
</dbReference>
<evidence type="ECO:0000256" key="3">
    <source>
        <dbReference type="ARBA" id="ARBA00022729"/>
    </source>
</evidence>
<organism evidence="8 9">
    <name type="scientific">Mesosutterella multiformis</name>
    <dbReference type="NCBI Taxonomy" id="2259133"/>
    <lineage>
        <taxon>Bacteria</taxon>
        <taxon>Pseudomonadati</taxon>
        <taxon>Pseudomonadota</taxon>
        <taxon>Betaproteobacteria</taxon>
        <taxon>Burkholderiales</taxon>
        <taxon>Sutterellaceae</taxon>
        <taxon>Mesosutterella</taxon>
    </lineage>
</organism>
<dbReference type="Proteomes" id="UP000266091">
    <property type="component" value="Unassembled WGS sequence"/>
</dbReference>
<evidence type="ECO:0000256" key="2">
    <source>
        <dbReference type="ARBA" id="ARBA00010333"/>
    </source>
</evidence>
<accession>A0A388SCX2</accession>
<dbReference type="SUPFAM" id="SSF53850">
    <property type="entry name" value="Periplasmic binding protein-like II"/>
    <property type="match status" value="1"/>
</dbReference>
<dbReference type="RefSeq" id="WP_022444000.1">
    <property type="nucleotide sequence ID" value="NZ_BGZJ01000001.1"/>
</dbReference>
<comment type="caution">
    <text evidence="8">The sequence shown here is derived from an EMBL/GenBank/DDBJ whole genome shotgun (WGS) entry which is preliminary data.</text>
</comment>
<reference evidence="8 9" key="1">
    <citation type="journal article" date="2018" name="Int. J. Syst. Evol. Microbiol.">
        <title>Mesosutterella multiformis gen. nov., sp. nov., a member of the family Sutterellaceae and Sutterella megalosphaeroides sp. nov., isolated from human faeces.</title>
        <authorList>
            <person name="Sakamoto M."/>
            <person name="Ikeyama N."/>
            <person name="Kunihiro T."/>
            <person name="Iino T."/>
            <person name="Yuki M."/>
            <person name="Ohkuma M."/>
        </authorList>
    </citation>
    <scope>NUCLEOTIDE SEQUENCE [LARGE SCALE GENOMIC DNA]</scope>
    <source>
        <strain evidence="8 9">4NBBH2</strain>
    </source>
</reference>
<name>A0A388SCX2_9BURK</name>
<keyword evidence="3 5" id="KW-0732">Signal</keyword>
<comment type="subcellular location">
    <subcellularLocation>
        <location evidence="1">Cell envelope</location>
    </subcellularLocation>
</comment>
<dbReference type="InterPro" id="IPR001638">
    <property type="entry name" value="Solute-binding_3/MltF_N"/>
</dbReference>
<dbReference type="SMART" id="SM00062">
    <property type="entry name" value="PBPb"/>
    <property type="match status" value="1"/>
</dbReference>
<dbReference type="Pfam" id="PF00497">
    <property type="entry name" value="SBP_bac_3"/>
    <property type="match status" value="1"/>
</dbReference>
<keyword evidence="9" id="KW-1185">Reference proteome</keyword>
<dbReference type="InterPro" id="IPR018313">
    <property type="entry name" value="SBP_3_CS"/>
</dbReference>
<comment type="similarity">
    <text evidence="2 4">Belongs to the bacterial solute-binding protein 3 family.</text>
</comment>
<dbReference type="Gene3D" id="3.40.190.10">
    <property type="entry name" value="Periplasmic binding protein-like II"/>
    <property type="match status" value="2"/>
</dbReference>
<gene>
    <name evidence="8" type="ORF">MESMUL_15360</name>
</gene>
<evidence type="ECO:0000256" key="5">
    <source>
        <dbReference type="SAM" id="SignalP"/>
    </source>
</evidence>
<dbReference type="PANTHER" id="PTHR35936">
    <property type="entry name" value="MEMBRANE-BOUND LYTIC MUREIN TRANSGLYCOSYLASE F"/>
    <property type="match status" value="1"/>
</dbReference>
<sequence>MKRRSLLAAAAAAAVFTAAPAIAAPVYSVGTGATYRPFEFQAPSKEIVGFDIDLMKEIAKAAGFQVKFQNTLWGVIFESVKNGDRDIIMSGITITPQRQQTVDFSLPYFAAHQLILTQRNLRVKSINDLKGKKVAVVANSAGDIVCSKAFGKASPNIKRFDNTPLALEELNAGGVDAAIGDVGVFAYYAQQNPGKHFNMTRDPNFEEQYFGIAVRKGNTKLLAQINDGLRKVYKNGTYAKVYHKWFGNTPVPKLPIK</sequence>
<evidence type="ECO:0000313" key="8">
    <source>
        <dbReference type="EMBL" id="GBO94182.1"/>
    </source>
</evidence>
<evidence type="ECO:0000256" key="1">
    <source>
        <dbReference type="ARBA" id="ARBA00004196"/>
    </source>
</evidence>
<dbReference type="GO" id="GO:0030313">
    <property type="term" value="C:cell envelope"/>
    <property type="evidence" value="ECO:0007669"/>
    <property type="project" value="UniProtKB-SubCell"/>
</dbReference>
<dbReference type="CDD" id="cd13624">
    <property type="entry name" value="PBP2_Arg_Lys_His"/>
    <property type="match status" value="1"/>
</dbReference>
<evidence type="ECO:0000313" key="9">
    <source>
        <dbReference type="Proteomes" id="UP000266091"/>
    </source>
</evidence>
<dbReference type="EMBL" id="BGZJ01000001">
    <property type="protein sequence ID" value="GBO94182.1"/>
    <property type="molecule type" value="Genomic_DNA"/>
</dbReference>
<dbReference type="SMART" id="SM00079">
    <property type="entry name" value="PBPe"/>
    <property type="match status" value="1"/>
</dbReference>